<accession>A0A9Q1JHN5</accession>
<dbReference type="EMBL" id="JAKOGI010001419">
    <property type="protein sequence ID" value="KAJ8425717.1"/>
    <property type="molecule type" value="Genomic_DNA"/>
</dbReference>
<dbReference type="AlphaFoldDB" id="A0A9Q1JHN5"/>
<proteinExistence type="predicted"/>
<protein>
    <submittedName>
        <fullName evidence="1">Uncharacterized protein</fullName>
    </submittedName>
</protein>
<dbReference type="OrthoDB" id="684496at2759"/>
<gene>
    <name evidence="1" type="ORF">Cgig2_015865</name>
</gene>
<reference evidence="1" key="1">
    <citation type="submission" date="2022-04" db="EMBL/GenBank/DDBJ databases">
        <title>Carnegiea gigantea Genome sequencing and assembly v2.</title>
        <authorList>
            <person name="Copetti D."/>
            <person name="Sanderson M.J."/>
            <person name="Burquez A."/>
            <person name="Wojciechowski M.F."/>
        </authorList>
    </citation>
    <scope>NUCLEOTIDE SEQUENCE</scope>
    <source>
        <strain evidence="1">SGP5-SGP5p</strain>
        <tissue evidence="1">Aerial part</tissue>
    </source>
</reference>
<dbReference type="Proteomes" id="UP001153076">
    <property type="component" value="Unassembled WGS sequence"/>
</dbReference>
<evidence type="ECO:0000313" key="2">
    <source>
        <dbReference type="Proteomes" id="UP001153076"/>
    </source>
</evidence>
<evidence type="ECO:0000313" key="1">
    <source>
        <dbReference type="EMBL" id="KAJ8425717.1"/>
    </source>
</evidence>
<name>A0A9Q1JHN5_9CARY</name>
<sequence>MIKYARLLIKVPLDSSFLKHVDFFNEHDVLIRQQCNHCHMFGHEETACRKKGEVRKEWRPVQRMAPTAAQEDNANQSITPGNVLIHTQMKLIHYKAVQIITKKCFFISFVYGLNHEQQRTPLWENRQGGNEVADHELEELSNLLADWSYFSWTNKTIRSRIDGAFINGYWYETFDYTHTPNITQMFAVTTKPKISFQYYEMWSKHKDFWSIINTVTANYAVPISLQTLWKMLMQV</sequence>
<keyword evidence="2" id="KW-1185">Reference proteome</keyword>
<organism evidence="1 2">
    <name type="scientific">Carnegiea gigantea</name>
    <dbReference type="NCBI Taxonomy" id="171969"/>
    <lineage>
        <taxon>Eukaryota</taxon>
        <taxon>Viridiplantae</taxon>
        <taxon>Streptophyta</taxon>
        <taxon>Embryophyta</taxon>
        <taxon>Tracheophyta</taxon>
        <taxon>Spermatophyta</taxon>
        <taxon>Magnoliopsida</taxon>
        <taxon>eudicotyledons</taxon>
        <taxon>Gunneridae</taxon>
        <taxon>Pentapetalae</taxon>
        <taxon>Caryophyllales</taxon>
        <taxon>Cactineae</taxon>
        <taxon>Cactaceae</taxon>
        <taxon>Cactoideae</taxon>
        <taxon>Echinocereeae</taxon>
        <taxon>Carnegiea</taxon>
    </lineage>
</organism>
<comment type="caution">
    <text evidence="1">The sequence shown here is derived from an EMBL/GenBank/DDBJ whole genome shotgun (WGS) entry which is preliminary data.</text>
</comment>